<proteinExistence type="inferred from homology"/>
<evidence type="ECO:0000256" key="2">
    <source>
        <dbReference type="ARBA" id="ARBA00004778"/>
    </source>
</evidence>
<reference evidence="12 13" key="1">
    <citation type="journal article" date="2018" name="G3 (Bethesda)">
        <title>Phylogenetic and Phylogenomic Definition of Rhizopus Species.</title>
        <authorList>
            <person name="Gryganskyi A.P."/>
            <person name="Golan J."/>
            <person name="Dolatabadi S."/>
            <person name="Mondo S."/>
            <person name="Robb S."/>
            <person name="Idnurm A."/>
            <person name="Muszewska A."/>
            <person name="Steczkiewicz K."/>
            <person name="Masonjones S."/>
            <person name="Liao H.L."/>
            <person name="Gajdeczka M.T."/>
            <person name="Anike F."/>
            <person name="Vuek A."/>
            <person name="Anishchenko I.M."/>
            <person name="Voigt K."/>
            <person name="de Hoog G.S."/>
            <person name="Smith M.E."/>
            <person name="Heitman J."/>
            <person name="Vilgalys R."/>
            <person name="Stajich J.E."/>
        </authorList>
    </citation>
    <scope>NUCLEOTIDE SEQUENCE [LARGE SCALE GENOMIC DNA]</scope>
    <source>
        <strain evidence="12 13">LSU 92-RS-03</strain>
    </source>
</reference>
<comment type="catalytic activity">
    <reaction evidence="10">
        <text>dihydroxyacetone + ATP = dihydroxyacetone phosphate + ADP + H(+)</text>
        <dbReference type="Rhea" id="RHEA:15773"/>
        <dbReference type="ChEBI" id="CHEBI:15378"/>
        <dbReference type="ChEBI" id="CHEBI:16016"/>
        <dbReference type="ChEBI" id="CHEBI:30616"/>
        <dbReference type="ChEBI" id="CHEBI:57642"/>
        <dbReference type="ChEBI" id="CHEBI:456216"/>
        <dbReference type="EC" id="2.7.1.29"/>
    </reaction>
</comment>
<evidence type="ECO:0000256" key="8">
    <source>
        <dbReference type="ARBA" id="ARBA00022840"/>
    </source>
</evidence>
<dbReference type="GO" id="GO:0019588">
    <property type="term" value="P:anaerobic glycerol catabolic process"/>
    <property type="evidence" value="ECO:0007669"/>
    <property type="project" value="UniProtKB-UniPathway"/>
</dbReference>
<dbReference type="UniPathway" id="UPA00617">
    <property type="reaction ID" value="UER00669"/>
</dbReference>
<evidence type="ECO:0000259" key="11">
    <source>
        <dbReference type="PROSITE" id="PS51481"/>
    </source>
</evidence>
<comment type="pathway">
    <text evidence="2">Polyol metabolism; glycerol fermentation; glycerone phosphate from glycerol (oxidative route): step 2/2.</text>
</comment>
<evidence type="ECO:0000256" key="7">
    <source>
        <dbReference type="ARBA" id="ARBA00022798"/>
    </source>
</evidence>
<dbReference type="Gene3D" id="3.40.50.10440">
    <property type="entry name" value="Dihydroxyacetone kinase, domain 1"/>
    <property type="match status" value="1"/>
</dbReference>
<dbReference type="InterPro" id="IPR036117">
    <property type="entry name" value="DhaL_dom_sf"/>
</dbReference>
<organism evidence="12 13">
    <name type="scientific">Rhizopus stolonifer</name>
    <name type="common">Rhizopus nigricans</name>
    <dbReference type="NCBI Taxonomy" id="4846"/>
    <lineage>
        <taxon>Eukaryota</taxon>
        <taxon>Fungi</taxon>
        <taxon>Fungi incertae sedis</taxon>
        <taxon>Mucoromycota</taxon>
        <taxon>Mucoromycotina</taxon>
        <taxon>Mucoromycetes</taxon>
        <taxon>Mucorales</taxon>
        <taxon>Mucorineae</taxon>
        <taxon>Rhizopodaceae</taxon>
        <taxon>Rhizopus</taxon>
    </lineage>
</organism>
<dbReference type="SUPFAM" id="SSF101473">
    <property type="entry name" value="DhaL-like"/>
    <property type="match status" value="1"/>
</dbReference>
<dbReference type="Pfam" id="PF02733">
    <property type="entry name" value="Dak1"/>
    <property type="match status" value="1"/>
</dbReference>
<evidence type="ECO:0000256" key="3">
    <source>
        <dbReference type="ARBA" id="ARBA00008757"/>
    </source>
</evidence>
<comment type="function">
    <text evidence="1">Catalyzes both the phosphorylation of dihydroxyacetone and of glyceraldehyde.</text>
</comment>
<evidence type="ECO:0000256" key="10">
    <source>
        <dbReference type="ARBA" id="ARBA00048898"/>
    </source>
</evidence>
<dbReference type="OrthoDB" id="1724672at2759"/>
<evidence type="ECO:0000256" key="5">
    <source>
        <dbReference type="ARBA" id="ARBA00022741"/>
    </source>
</evidence>
<accession>A0A367JEK4</accession>
<sequence length="194" mass="20932">MASNQVTLISGVLAVIERVQSPHGTLVIVMNYTGNCLNFGLTVERTKSIGIHVDIIVLSNWPVPGNLASNQLKPDELGLGMGIHNESGFLKTKMMGAKEMVQAAAHHALQALMTYTKARVGDRTLMDMLCPFIIALNNRSLEKVVELVQLSASSTRTMSSHLGRSSYLSNQNLPDSNVPDAGAYGLALLLNEMV</sequence>
<dbReference type="GO" id="GO:0050354">
    <property type="term" value="F:triokinase activity"/>
    <property type="evidence" value="ECO:0007669"/>
    <property type="project" value="UniProtKB-EC"/>
</dbReference>
<keyword evidence="7" id="KW-0319">Glycerol metabolism</keyword>
<dbReference type="STRING" id="4846.A0A367JEK4"/>
<feature type="domain" description="DhaK" evidence="11">
    <location>
        <begin position="1"/>
        <end position="194"/>
    </location>
</feature>
<keyword evidence="6" id="KW-0418">Kinase</keyword>
<comment type="catalytic activity">
    <reaction evidence="9">
        <text>D-glyceraldehyde + ATP = D-glyceraldehyde 3-phosphate + ADP + H(+)</text>
        <dbReference type="Rhea" id="RHEA:13941"/>
        <dbReference type="ChEBI" id="CHEBI:15378"/>
        <dbReference type="ChEBI" id="CHEBI:17378"/>
        <dbReference type="ChEBI" id="CHEBI:30616"/>
        <dbReference type="ChEBI" id="CHEBI:59776"/>
        <dbReference type="ChEBI" id="CHEBI:456216"/>
        <dbReference type="EC" id="2.7.1.28"/>
    </reaction>
</comment>
<evidence type="ECO:0000256" key="1">
    <source>
        <dbReference type="ARBA" id="ARBA00003264"/>
    </source>
</evidence>
<keyword evidence="5" id="KW-0547">Nucleotide-binding</keyword>
<comment type="similarity">
    <text evidence="3">Belongs to the dihydroxyacetone kinase (DAK) family.</text>
</comment>
<dbReference type="EMBL" id="PJQM01003529">
    <property type="protein sequence ID" value="RCH88392.1"/>
    <property type="molecule type" value="Genomic_DNA"/>
</dbReference>
<dbReference type="GO" id="GO:0005524">
    <property type="term" value="F:ATP binding"/>
    <property type="evidence" value="ECO:0007669"/>
    <property type="project" value="UniProtKB-KW"/>
</dbReference>
<dbReference type="Pfam" id="PF02734">
    <property type="entry name" value="Dak2"/>
    <property type="match status" value="1"/>
</dbReference>
<dbReference type="GO" id="GO:0004371">
    <property type="term" value="F:glycerone kinase activity"/>
    <property type="evidence" value="ECO:0007669"/>
    <property type="project" value="UniProtKB-EC"/>
</dbReference>
<dbReference type="Gene3D" id="1.25.40.340">
    <property type="match status" value="1"/>
</dbReference>
<keyword evidence="4" id="KW-0808">Transferase</keyword>
<comment type="caution">
    <text evidence="12">The sequence shown here is derived from an EMBL/GenBank/DDBJ whole genome shotgun (WGS) entry which is preliminary data.</text>
</comment>
<dbReference type="PANTHER" id="PTHR28629:SF4">
    <property type="entry name" value="TRIOKINASE_FMN CYCLASE"/>
    <property type="match status" value="1"/>
</dbReference>
<dbReference type="InterPro" id="IPR004006">
    <property type="entry name" value="DhaK_dom"/>
</dbReference>
<evidence type="ECO:0000313" key="13">
    <source>
        <dbReference type="Proteomes" id="UP000253551"/>
    </source>
</evidence>
<evidence type="ECO:0000256" key="9">
    <source>
        <dbReference type="ARBA" id="ARBA00047974"/>
    </source>
</evidence>
<evidence type="ECO:0000313" key="12">
    <source>
        <dbReference type="EMBL" id="RCH88392.1"/>
    </source>
</evidence>
<dbReference type="SUPFAM" id="SSF82549">
    <property type="entry name" value="DAK1/DegV-like"/>
    <property type="match status" value="1"/>
</dbReference>
<dbReference type="InterPro" id="IPR050861">
    <property type="entry name" value="Dihydroxyacetone_Kinase"/>
</dbReference>
<dbReference type="AlphaFoldDB" id="A0A367JEK4"/>
<name>A0A367JEK4_RHIST</name>
<evidence type="ECO:0000256" key="4">
    <source>
        <dbReference type="ARBA" id="ARBA00022679"/>
    </source>
</evidence>
<gene>
    <name evidence="12" type="ORF">CU098_007540</name>
</gene>
<evidence type="ECO:0000256" key="6">
    <source>
        <dbReference type="ARBA" id="ARBA00022777"/>
    </source>
</evidence>
<dbReference type="InterPro" id="IPR004007">
    <property type="entry name" value="DhaL_dom"/>
</dbReference>
<dbReference type="SMART" id="SM01120">
    <property type="entry name" value="Dak2"/>
    <property type="match status" value="1"/>
</dbReference>
<keyword evidence="8" id="KW-0067">ATP-binding</keyword>
<keyword evidence="13" id="KW-1185">Reference proteome</keyword>
<protein>
    <recommendedName>
        <fullName evidence="11">DhaK domain-containing protein</fullName>
    </recommendedName>
</protein>
<dbReference type="PROSITE" id="PS51481">
    <property type="entry name" value="DHAK"/>
    <property type="match status" value="1"/>
</dbReference>
<dbReference type="GO" id="GO:0005829">
    <property type="term" value="C:cytosol"/>
    <property type="evidence" value="ECO:0007669"/>
    <property type="project" value="TreeGrafter"/>
</dbReference>
<dbReference type="Proteomes" id="UP000253551">
    <property type="component" value="Unassembled WGS sequence"/>
</dbReference>
<dbReference type="PANTHER" id="PTHR28629">
    <property type="entry name" value="TRIOKINASE/FMN CYCLASE"/>
    <property type="match status" value="1"/>
</dbReference>